<dbReference type="PROSITE" id="PS50042">
    <property type="entry name" value="CNMP_BINDING_3"/>
    <property type="match status" value="2"/>
</dbReference>
<dbReference type="InterPro" id="IPR018488">
    <property type="entry name" value="cNMP-bd_CS"/>
</dbReference>
<gene>
    <name evidence="2" type="ORF">SteCoe_2032</name>
</gene>
<dbReference type="InterPro" id="IPR018490">
    <property type="entry name" value="cNMP-bd_dom_sf"/>
</dbReference>
<evidence type="ECO:0000313" key="2">
    <source>
        <dbReference type="EMBL" id="OMJ94696.1"/>
    </source>
</evidence>
<evidence type="ECO:0000313" key="3">
    <source>
        <dbReference type="Proteomes" id="UP000187209"/>
    </source>
</evidence>
<dbReference type="Gene3D" id="2.60.120.10">
    <property type="entry name" value="Jelly Rolls"/>
    <property type="match status" value="2"/>
</dbReference>
<proteinExistence type="predicted"/>
<dbReference type="SUPFAM" id="SSF51206">
    <property type="entry name" value="cAMP-binding domain-like"/>
    <property type="match status" value="2"/>
</dbReference>
<dbReference type="PROSITE" id="PS00888">
    <property type="entry name" value="CNMP_BINDING_1"/>
    <property type="match status" value="1"/>
</dbReference>
<dbReference type="EMBL" id="MPUH01000022">
    <property type="protein sequence ID" value="OMJ94696.1"/>
    <property type="molecule type" value="Genomic_DNA"/>
</dbReference>
<accession>A0A1R2D0B9</accession>
<dbReference type="AlphaFoldDB" id="A0A1R2D0B9"/>
<dbReference type="Pfam" id="PF00027">
    <property type="entry name" value="cNMP_binding"/>
    <property type="match status" value="2"/>
</dbReference>
<evidence type="ECO:0000259" key="1">
    <source>
        <dbReference type="PROSITE" id="PS50042"/>
    </source>
</evidence>
<dbReference type="InterPro" id="IPR014710">
    <property type="entry name" value="RmlC-like_jellyroll"/>
</dbReference>
<reference evidence="2 3" key="1">
    <citation type="submission" date="2016-11" db="EMBL/GenBank/DDBJ databases">
        <title>The macronuclear genome of Stentor coeruleus: a giant cell with tiny introns.</title>
        <authorList>
            <person name="Slabodnick M."/>
            <person name="Ruby J.G."/>
            <person name="Reiff S.B."/>
            <person name="Swart E.C."/>
            <person name="Gosai S."/>
            <person name="Prabakaran S."/>
            <person name="Witkowska E."/>
            <person name="Larue G.E."/>
            <person name="Fisher S."/>
            <person name="Freeman R.M."/>
            <person name="Gunawardena J."/>
            <person name="Chu W."/>
            <person name="Stover N.A."/>
            <person name="Gregory B.D."/>
            <person name="Nowacki M."/>
            <person name="Derisi J."/>
            <person name="Roy S.W."/>
            <person name="Marshall W.F."/>
            <person name="Sood P."/>
        </authorList>
    </citation>
    <scope>NUCLEOTIDE SEQUENCE [LARGE SCALE GENOMIC DNA]</scope>
    <source>
        <strain evidence="2">WM001</strain>
    </source>
</reference>
<dbReference type="Proteomes" id="UP000187209">
    <property type="component" value="Unassembled WGS sequence"/>
</dbReference>
<organism evidence="2 3">
    <name type="scientific">Stentor coeruleus</name>
    <dbReference type="NCBI Taxonomy" id="5963"/>
    <lineage>
        <taxon>Eukaryota</taxon>
        <taxon>Sar</taxon>
        <taxon>Alveolata</taxon>
        <taxon>Ciliophora</taxon>
        <taxon>Postciliodesmatophora</taxon>
        <taxon>Heterotrichea</taxon>
        <taxon>Heterotrichida</taxon>
        <taxon>Stentoridae</taxon>
        <taxon>Stentor</taxon>
    </lineage>
</organism>
<dbReference type="SMART" id="SM00100">
    <property type="entry name" value="cNMP"/>
    <property type="match status" value="2"/>
</dbReference>
<dbReference type="InterPro" id="IPR000595">
    <property type="entry name" value="cNMP-bd_dom"/>
</dbReference>
<name>A0A1R2D0B9_9CILI</name>
<feature type="domain" description="Cyclic nucleotide-binding" evidence="1">
    <location>
        <begin position="130"/>
        <end position="247"/>
    </location>
</feature>
<keyword evidence="3" id="KW-1185">Reference proteome</keyword>
<dbReference type="OrthoDB" id="411197at2759"/>
<protein>
    <recommendedName>
        <fullName evidence="1">Cyclic nucleotide-binding domain-containing protein</fullName>
    </recommendedName>
</protein>
<dbReference type="PANTHER" id="PTHR23011:SF28">
    <property type="entry name" value="CYCLIC NUCLEOTIDE-BINDING DOMAIN CONTAINING PROTEIN"/>
    <property type="match status" value="1"/>
</dbReference>
<dbReference type="PROSITE" id="PS00889">
    <property type="entry name" value="CNMP_BINDING_2"/>
    <property type="match status" value="1"/>
</dbReference>
<comment type="caution">
    <text evidence="2">The sequence shown here is derived from an EMBL/GenBank/DDBJ whole genome shotgun (WGS) entry which is preliminary data.</text>
</comment>
<sequence length="463" mass="53170">MKAMENARSIHQKSEKLLSPLINLNPMRKTKKQLSSVTNISGLNPPLSPKSFLSSPVSSLPLIPRLSLHRFSSDHAKVFPQWLLERSDFKKSYLKYSSEVDIGKICLKPNTQRNSLENQELKSWCKSCVFFKSFSDSACNEVCSRLSTQEFTPGQLLIREGEKGNEMFILYKGRVGIYKQGTSEYLEIMGPANVIGESSLENNCLRTANVVAIDNVIALKINKDNYQNVILRQKHKQKVLILKILKEIPFFKELLSAKLEYLAWSMLSLHYDSQQSVYLEGQFANGIYFIKEGSVQLMTYVTVTNKKNLPTTRTGNETMVNRKIYELPVKTVLQGDFFGEEEVISDGKRKHKAVCLENCEILILKKEIIFEIFGEKERNDIGNIHEKPKTKKILAKEHQKKLKLKKIKYTAMLDATCAVPNQSGRMEIDRLLRKKAVLAKSVHYKFHKEINESLVREDCYYKK</sequence>
<dbReference type="PANTHER" id="PTHR23011">
    <property type="entry name" value="CYCLIC NUCLEOTIDE-BINDING DOMAIN CONTAINING PROTEIN"/>
    <property type="match status" value="1"/>
</dbReference>
<feature type="domain" description="Cyclic nucleotide-binding" evidence="1">
    <location>
        <begin position="250"/>
        <end position="374"/>
    </location>
</feature>
<dbReference type="CDD" id="cd00038">
    <property type="entry name" value="CAP_ED"/>
    <property type="match status" value="2"/>
</dbReference>